<dbReference type="AlphaFoldDB" id="A0A0R3Q2J5"/>
<gene>
    <name evidence="2" type="ORF">ACOC_LOCUS13294</name>
</gene>
<feature type="compositionally biased region" description="Polar residues" evidence="1">
    <location>
        <begin position="1"/>
        <end position="17"/>
    </location>
</feature>
<organism evidence="4">
    <name type="scientific">Angiostrongylus costaricensis</name>
    <name type="common">Nematode worm</name>
    <dbReference type="NCBI Taxonomy" id="334426"/>
    <lineage>
        <taxon>Eukaryota</taxon>
        <taxon>Metazoa</taxon>
        <taxon>Ecdysozoa</taxon>
        <taxon>Nematoda</taxon>
        <taxon>Chromadorea</taxon>
        <taxon>Rhabditida</taxon>
        <taxon>Rhabditina</taxon>
        <taxon>Rhabditomorpha</taxon>
        <taxon>Strongyloidea</taxon>
        <taxon>Metastrongylidae</taxon>
        <taxon>Angiostrongylus</taxon>
    </lineage>
</organism>
<feature type="region of interest" description="Disordered" evidence="1">
    <location>
        <begin position="137"/>
        <end position="158"/>
    </location>
</feature>
<name>A0A0R3Q2J5_ANGCS</name>
<dbReference type="EMBL" id="UYYA01005769">
    <property type="protein sequence ID" value="VDM64879.1"/>
    <property type="molecule type" value="Genomic_DNA"/>
</dbReference>
<dbReference type="Proteomes" id="UP000267027">
    <property type="component" value="Unassembled WGS sequence"/>
</dbReference>
<evidence type="ECO:0000313" key="2">
    <source>
        <dbReference type="EMBL" id="VDM64879.1"/>
    </source>
</evidence>
<dbReference type="OrthoDB" id="5876275at2759"/>
<feature type="compositionally biased region" description="Polar residues" evidence="1">
    <location>
        <begin position="60"/>
        <end position="71"/>
    </location>
</feature>
<feature type="region of interest" description="Disordered" evidence="1">
    <location>
        <begin position="186"/>
        <end position="210"/>
    </location>
</feature>
<sequence>MQNLRSGYRQMSSSTDRQLQDRTPRRNVSGSAVPKGAHLFGSARFRRIQQTGIRGDASRDNQTIRGPMNSTTKRRVCSACRVSGSDPVASSSYHSDTSSSSATRALDRLLKTARSPTRHPNSKRRTNDKRTVQLMARSPSANRLIPRPNMTKPARNEEHTAGLVEPEHDSRLLAPVNQLSTQQSSAARGVAVQPSAQRRANHGPPHPRSSVILITPVKRGRGDGTPLRGFRTELRRYPIPTGSTPTHRPLTAFKEFRFHQKVPQNVGDLKLKRVRFVFEIPF</sequence>
<feature type="region of interest" description="Disordered" evidence="1">
    <location>
        <begin position="51"/>
        <end position="104"/>
    </location>
</feature>
<feature type="region of interest" description="Disordered" evidence="1">
    <location>
        <begin position="111"/>
        <end position="130"/>
    </location>
</feature>
<feature type="region of interest" description="Disordered" evidence="1">
    <location>
        <begin position="1"/>
        <end position="39"/>
    </location>
</feature>
<proteinExistence type="predicted"/>
<dbReference type="WBParaSite" id="ACOC_0001329301-mRNA-1">
    <property type="protein sequence ID" value="ACOC_0001329301-mRNA-1"/>
    <property type="gene ID" value="ACOC_0001329301"/>
</dbReference>
<accession>A0A0R3Q2J5</accession>
<reference evidence="4" key="1">
    <citation type="submission" date="2017-02" db="UniProtKB">
        <authorList>
            <consortium name="WormBaseParasite"/>
        </authorList>
    </citation>
    <scope>IDENTIFICATION</scope>
</reference>
<feature type="compositionally biased region" description="Basic residues" evidence="1">
    <location>
        <begin position="116"/>
        <end position="127"/>
    </location>
</feature>
<evidence type="ECO:0000313" key="3">
    <source>
        <dbReference type="Proteomes" id="UP000267027"/>
    </source>
</evidence>
<evidence type="ECO:0000313" key="4">
    <source>
        <dbReference type="WBParaSite" id="ACOC_0001329301-mRNA-1"/>
    </source>
</evidence>
<feature type="compositionally biased region" description="Low complexity" evidence="1">
    <location>
        <begin position="90"/>
        <end position="101"/>
    </location>
</feature>
<evidence type="ECO:0000256" key="1">
    <source>
        <dbReference type="SAM" id="MobiDB-lite"/>
    </source>
</evidence>
<reference evidence="2 3" key="2">
    <citation type="submission" date="2018-11" db="EMBL/GenBank/DDBJ databases">
        <authorList>
            <consortium name="Pathogen Informatics"/>
        </authorList>
    </citation>
    <scope>NUCLEOTIDE SEQUENCE [LARGE SCALE GENOMIC DNA]</scope>
    <source>
        <strain evidence="2 3">Costa Rica</strain>
    </source>
</reference>
<protein>
    <submittedName>
        <fullName evidence="2 4">Uncharacterized protein</fullName>
    </submittedName>
</protein>
<keyword evidence="3" id="KW-1185">Reference proteome</keyword>